<keyword evidence="2" id="KW-1185">Reference proteome</keyword>
<dbReference type="RefSeq" id="WP_196100487.1">
    <property type="nucleotide sequence ID" value="NZ_CP064939.1"/>
</dbReference>
<organism evidence="1 2">
    <name type="scientific">Pedobacter endophyticus</name>
    <dbReference type="NCBI Taxonomy" id="2789740"/>
    <lineage>
        <taxon>Bacteria</taxon>
        <taxon>Pseudomonadati</taxon>
        <taxon>Bacteroidota</taxon>
        <taxon>Sphingobacteriia</taxon>
        <taxon>Sphingobacteriales</taxon>
        <taxon>Sphingobacteriaceae</taxon>
        <taxon>Pedobacter</taxon>
    </lineage>
</organism>
<dbReference type="EMBL" id="CP064939">
    <property type="protein sequence ID" value="QPH41035.1"/>
    <property type="molecule type" value="Genomic_DNA"/>
</dbReference>
<dbReference type="Proteomes" id="UP000594759">
    <property type="component" value="Chromosome"/>
</dbReference>
<dbReference type="AlphaFoldDB" id="A0A7S9L210"/>
<gene>
    <name evidence="1" type="ORF">IZT61_07185</name>
</gene>
<protein>
    <submittedName>
        <fullName evidence="1">SRPBCC family protein</fullName>
    </submittedName>
</protein>
<proteinExistence type="predicted"/>
<dbReference type="KEGG" id="pex:IZT61_07185"/>
<evidence type="ECO:0000313" key="2">
    <source>
        <dbReference type="Proteomes" id="UP000594759"/>
    </source>
</evidence>
<reference evidence="1 2" key="1">
    <citation type="submission" date="2020-11" db="EMBL/GenBank/DDBJ databases">
        <title>Pedobacter endophytica, an endophytic bacteria isolated form Carex pumila.</title>
        <authorList>
            <person name="Peng Y."/>
            <person name="Jiang L."/>
            <person name="Lee J."/>
        </authorList>
    </citation>
    <scope>NUCLEOTIDE SEQUENCE [LARGE SCALE GENOMIC DNA]</scope>
    <source>
        <strain evidence="1 2">JBR3-12</strain>
    </source>
</reference>
<dbReference type="SUPFAM" id="SSF55961">
    <property type="entry name" value="Bet v1-like"/>
    <property type="match status" value="1"/>
</dbReference>
<sequence>MKIIKVAPNQEVDIDLMFKEPYESHSDTKFNIEPEGAGNKVTWTMSGDHNILSKWMCVFMGGMDKMIGKDFDAGLKSLKDKSEKGI</sequence>
<accession>A0A7S9L210</accession>
<name>A0A7S9L210_9SPHI</name>
<evidence type="ECO:0000313" key="1">
    <source>
        <dbReference type="EMBL" id="QPH41035.1"/>
    </source>
</evidence>